<protein>
    <submittedName>
        <fullName evidence="3">Uncharacterized protein</fullName>
    </submittedName>
</protein>
<feature type="compositionally biased region" description="Basic and acidic residues" evidence="1">
    <location>
        <begin position="98"/>
        <end position="112"/>
    </location>
</feature>
<feature type="region of interest" description="Disordered" evidence="1">
    <location>
        <begin position="209"/>
        <end position="244"/>
    </location>
</feature>
<feature type="compositionally biased region" description="Polar residues" evidence="1">
    <location>
        <begin position="74"/>
        <end position="90"/>
    </location>
</feature>
<keyword evidence="2" id="KW-0732">Signal</keyword>
<evidence type="ECO:0000313" key="4">
    <source>
        <dbReference type="Proteomes" id="UP000827092"/>
    </source>
</evidence>
<feature type="signal peptide" evidence="2">
    <location>
        <begin position="1"/>
        <end position="17"/>
    </location>
</feature>
<feature type="region of interest" description="Disordered" evidence="1">
    <location>
        <begin position="162"/>
        <end position="197"/>
    </location>
</feature>
<feature type="compositionally biased region" description="Polar residues" evidence="1">
    <location>
        <begin position="233"/>
        <end position="244"/>
    </location>
</feature>
<dbReference type="Proteomes" id="UP000827092">
    <property type="component" value="Unassembled WGS sequence"/>
</dbReference>
<feature type="compositionally biased region" description="Basic and acidic residues" evidence="1">
    <location>
        <begin position="209"/>
        <end position="222"/>
    </location>
</feature>
<accession>A0AAV6VW34</accession>
<dbReference type="AlphaFoldDB" id="A0AAV6VW34"/>
<sequence length="582" mass="65433">MLVRWVALLALLAVLEAAELAETQRREKRQVTYHASGYQESREDEDNHSVQPSTKKPLPFRVVYPGDLSSFYTTESPNISRGDNSSQVNTPAKKDRRKRSEYLQRRIADNKRSMKNPSTSYIRNEDVQPMESRLHSSYHSPSVSIMNDVPVEMTFNGAGFLRYEDDDSDNERKAENGRTRNSGSRRSKASQNQNRALDDFKKAFNVSRERVQSHPQFDDESPHQGLVPPFQASEGTGSEYGTQGAENGSPLSVDYMTAFQNAFQNPYQGMFGGSQFNFDPTQTTQLPQTQQLDPFSFNYASMFGGQSNANQMTPPQQEAFMQNHRVPQMSNPNAISNQAMYSAMQQYQQQQQQHPQTFAANPTFTQPNPDTPQQTHKTQNRRKRSILNDEVTSASHQTRDHHGYTQVEDQQDSGSAFIPISGNFNGGTIQLNIPFYGQAPIITPNFQHRPQIHNPYSSSGRAEGRHYGGGGGSGERFYHPSEARRYSYGVLGSGNFEVIRGGLFPGERQQSYRGGGGYQNGRVPYGGDGWNGDNYGTTEIIIDGPIQGFQGFDNFQLINALSKHSEIAIRPEDRHDSEEHSY</sequence>
<feature type="chain" id="PRO_5043507389" evidence="2">
    <location>
        <begin position="18"/>
        <end position="582"/>
    </location>
</feature>
<keyword evidence="4" id="KW-1185">Reference proteome</keyword>
<dbReference type="EMBL" id="JAFNEN010000010">
    <property type="protein sequence ID" value="KAG8200984.1"/>
    <property type="molecule type" value="Genomic_DNA"/>
</dbReference>
<reference evidence="3 4" key="1">
    <citation type="journal article" date="2022" name="Nat. Ecol. Evol.">
        <title>A masculinizing supergene underlies an exaggerated male reproductive morph in a spider.</title>
        <authorList>
            <person name="Hendrickx F."/>
            <person name="De Corte Z."/>
            <person name="Sonet G."/>
            <person name="Van Belleghem S.M."/>
            <person name="Kostlbacher S."/>
            <person name="Vangestel C."/>
        </authorList>
    </citation>
    <scope>NUCLEOTIDE SEQUENCE [LARGE SCALE GENOMIC DNA]</scope>
    <source>
        <strain evidence="3">W744_W776</strain>
    </source>
</reference>
<evidence type="ECO:0000313" key="3">
    <source>
        <dbReference type="EMBL" id="KAG8200984.1"/>
    </source>
</evidence>
<evidence type="ECO:0000256" key="1">
    <source>
        <dbReference type="SAM" id="MobiDB-lite"/>
    </source>
</evidence>
<proteinExistence type="predicted"/>
<gene>
    <name evidence="3" type="ORF">JTE90_021448</name>
</gene>
<comment type="caution">
    <text evidence="3">The sequence shown here is derived from an EMBL/GenBank/DDBJ whole genome shotgun (WGS) entry which is preliminary data.</text>
</comment>
<feature type="region of interest" description="Disordered" evidence="1">
    <location>
        <begin position="349"/>
        <end position="386"/>
    </location>
</feature>
<feature type="region of interest" description="Disordered" evidence="1">
    <location>
        <begin position="74"/>
        <end position="135"/>
    </location>
</feature>
<name>A0AAV6VW34_9ARAC</name>
<feature type="region of interest" description="Disordered" evidence="1">
    <location>
        <begin position="36"/>
        <end position="61"/>
    </location>
</feature>
<organism evidence="3 4">
    <name type="scientific">Oedothorax gibbosus</name>
    <dbReference type="NCBI Taxonomy" id="931172"/>
    <lineage>
        <taxon>Eukaryota</taxon>
        <taxon>Metazoa</taxon>
        <taxon>Ecdysozoa</taxon>
        <taxon>Arthropoda</taxon>
        <taxon>Chelicerata</taxon>
        <taxon>Arachnida</taxon>
        <taxon>Araneae</taxon>
        <taxon>Araneomorphae</taxon>
        <taxon>Entelegynae</taxon>
        <taxon>Araneoidea</taxon>
        <taxon>Linyphiidae</taxon>
        <taxon>Erigoninae</taxon>
        <taxon>Oedothorax</taxon>
    </lineage>
</organism>
<feature type="region of interest" description="Disordered" evidence="1">
    <location>
        <begin position="391"/>
        <end position="410"/>
    </location>
</feature>
<evidence type="ECO:0000256" key="2">
    <source>
        <dbReference type="SAM" id="SignalP"/>
    </source>
</evidence>
<feature type="compositionally biased region" description="Polar residues" evidence="1">
    <location>
        <begin position="354"/>
        <end position="377"/>
    </location>
</feature>